<comment type="caution">
    <text evidence="1">The sequence shown here is derived from an EMBL/GenBank/DDBJ whole genome shotgun (WGS) entry which is preliminary data.</text>
</comment>
<evidence type="ECO:0000313" key="2">
    <source>
        <dbReference type="Proteomes" id="UP000790709"/>
    </source>
</evidence>
<protein>
    <submittedName>
        <fullName evidence="1">Uncharacterized protein</fullName>
    </submittedName>
</protein>
<sequence length="203" mass="22126">MVSVRTGARFIVAEVASWIKPHTASCSPLAILHLPLTHSSAKCQPPKQTPPHSTPDAEPCFHLPTASQRPPISRRGLRSGPPWLRRGVFHLVTTKVIKGAKALNITGAISNVTTTLRFGLPLMSFRHDLHFGTVCRCRTPACDSYQSSSTIRNLHPSWSTNLTNPPPAPLRKALHGRSSRTRAPIPLGRFEKPTLGTGVCSVR</sequence>
<reference evidence="1" key="1">
    <citation type="journal article" date="2021" name="New Phytol.">
        <title>Evolutionary innovations through gain and loss of genes in the ectomycorrhizal Boletales.</title>
        <authorList>
            <person name="Wu G."/>
            <person name="Miyauchi S."/>
            <person name="Morin E."/>
            <person name="Kuo A."/>
            <person name="Drula E."/>
            <person name="Varga T."/>
            <person name="Kohler A."/>
            <person name="Feng B."/>
            <person name="Cao Y."/>
            <person name="Lipzen A."/>
            <person name="Daum C."/>
            <person name="Hundley H."/>
            <person name="Pangilinan J."/>
            <person name="Johnson J."/>
            <person name="Barry K."/>
            <person name="LaButti K."/>
            <person name="Ng V."/>
            <person name="Ahrendt S."/>
            <person name="Min B."/>
            <person name="Choi I.G."/>
            <person name="Park H."/>
            <person name="Plett J.M."/>
            <person name="Magnuson J."/>
            <person name="Spatafora J.W."/>
            <person name="Nagy L.G."/>
            <person name="Henrissat B."/>
            <person name="Grigoriev I.V."/>
            <person name="Yang Z.L."/>
            <person name="Xu J."/>
            <person name="Martin F.M."/>
        </authorList>
    </citation>
    <scope>NUCLEOTIDE SEQUENCE</scope>
    <source>
        <strain evidence="1">KUC20120723A-06</strain>
    </source>
</reference>
<dbReference type="Proteomes" id="UP000790709">
    <property type="component" value="Unassembled WGS sequence"/>
</dbReference>
<gene>
    <name evidence="1" type="ORF">BV22DRAFT_718555</name>
</gene>
<name>A0ACB8B9R7_9AGAM</name>
<keyword evidence="2" id="KW-1185">Reference proteome</keyword>
<evidence type="ECO:0000313" key="1">
    <source>
        <dbReference type="EMBL" id="KAH7921628.1"/>
    </source>
</evidence>
<organism evidence="1 2">
    <name type="scientific">Leucogyrophana mollusca</name>
    <dbReference type="NCBI Taxonomy" id="85980"/>
    <lineage>
        <taxon>Eukaryota</taxon>
        <taxon>Fungi</taxon>
        <taxon>Dikarya</taxon>
        <taxon>Basidiomycota</taxon>
        <taxon>Agaricomycotina</taxon>
        <taxon>Agaricomycetes</taxon>
        <taxon>Agaricomycetidae</taxon>
        <taxon>Boletales</taxon>
        <taxon>Boletales incertae sedis</taxon>
        <taxon>Leucogyrophana</taxon>
    </lineage>
</organism>
<dbReference type="EMBL" id="MU266518">
    <property type="protein sequence ID" value="KAH7921628.1"/>
    <property type="molecule type" value="Genomic_DNA"/>
</dbReference>
<accession>A0ACB8B9R7</accession>
<proteinExistence type="predicted"/>